<dbReference type="Gene3D" id="3.30.2440.10">
    <property type="entry name" value="Secreted effector protein SifA"/>
    <property type="match status" value="1"/>
</dbReference>
<dbReference type="Gene3D" id="2.170.270.10">
    <property type="entry name" value="SET domain"/>
    <property type="match status" value="1"/>
</dbReference>
<feature type="domain" description="SET" evidence="2">
    <location>
        <begin position="489"/>
        <end position="602"/>
    </location>
</feature>
<accession>A0A6C8Y4I9</accession>
<dbReference type="InterPro" id="IPR046341">
    <property type="entry name" value="SET_dom_sf"/>
</dbReference>
<reference evidence="3" key="1">
    <citation type="submission" date="2018-08" db="EMBL/GenBank/DDBJ databases">
        <authorList>
            <consortium name="GenomeTrakr network: Whole genome sequencing for foodborne pathogen traceback"/>
        </authorList>
    </citation>
    <scope>NUCLEOTIDE SEQUENCE [LARGE SCALE GENOMIC DNA]</scope>
    <source>
        <strain evidence="3">FDA00003943</strain>
    </source>
</reference>
<feature type="region of interest" description="Disordered" evidence="1">
    <location>
        <begin position="323"/>
        <end position="382"/>
    </location>
</feature>
<organism evidence="3">
    <name type="scientific">Salmonella enterica subsp. salamae</name>
    <dbReference type="NCBI Taxonomy" id="59202"/>
    <lineage>
        <taxon>Bacteria</taxon>
        <taxon>Pseudomonadati</taxon>
        <taxon>Pseudomonadota</taxon>
        <taxon>Gammaproteobacteria</taxon>
        <taxon>Enterobacterales</taxon>
        <taxon>Enterobacteriaceae</taxon>
        <taxon>Salmonella</taxon>
    </lineage>
</organism>
<comment type="caution">
    <text evidence="3">The sequence shown here is derived from an EMBL/GenBank/DDBJ whole genome shotgun (WGS) entry which is preliminary data.</text>
</comment>
<feature type="compositionally biased region" description="Low complexity" evidence="1">
    <location>
        <begin position="338"/>
        <end position="370"/>
    </location>
</feature>
<protein>
    <submittedName>
        <fullName evidence="3">SET domain-containing protein-lysine N-methyltransferase</fullName>
    </submittedName>
</protein>
<dbReference type="GO" id="GO:0032259">
    <property type="term" value="P:methylation"/>
    <property type="evidence" value="ECO:0007669"/>
    <property type="project" value="UniProtKB-KW"/>
</dbReference>
<evidence type="ECO:0000256" key="1">
    <source>
        <dbReference type="SAM" id="MobiDB-lite"/>
    </source>
</evidence>
<keyword evidence="3" id="KW-0489">Methyltransferase</keyword>
<name>A0A6C8Y4I9_SALER</name>
<gene>
    <name evidence="3" type="ORF">AIF45_00940</name>
</gene>
<sequence>MRGIGAVIHFHSPTGSSVPSPDFSGMWNSIRDWFSLPAQDEAAECFRVFYQPPEGTSSPDRLKYFLKLKTLASPGWQANFTAERILGTGETICMIASGKNSDFPPVTLHLSDQEWHSIRHQKEAVDSPLSSENDDSHAATVTETEERDEAPLKGFPITRAQIKAWRDLSPEAKHEIGGWKAWAQAQGIAISSAKNYLSNTGLKLRGIVRLQPPGERGAPITNTQIQTWLSLSQEAKRESGGWIKWAQAQGIAIGSASACLTNTGLSPSGAERLQPLGKKGDPITLAQLLAWFNMSSEERRASGGWATWAQTQGISYRSARKYLAPTDSETPPCGISRSPPSTTVTSASPPASASAGDEIAVSVSPAPASSGEKRSLSLATEDISAPPAKQIKEEEDPVTWRTHQINNNLPILQHWRDPTISVMAQAEGRIESLQVTRWGPLFNGLPRQTRARINQDIHWFLHNEGNHDARMNAMMSVSIPLDDSDGYRGRTIYAKTDLTAFTVLGPYSGRLLDSEKTRREYEKEYGKEASNYYFATRSQERLVSAWPQGNLLSLINSPVFTRRTAEAEARQNVSVVLVGKNINFFLTTRTISAGEELWFDYGPDYQHFEPGEALRSTQIKEESPSPKPGLI</sequence>
<dbReference type="Pfam" id="PF00856">
    <property type="entry name" value="SET"/>
    <property type="match status" value="1"/>
</dbReference>
<proteinExistence type="predicted"/>
<evidence type="ECO:0000259" key="2">
    <source>
        <dbReference type="Pfam" id="PF00856"/>
    </source>
</evidence>
<dbReference type="AlphaFoldDB" id="A0A6C8Y4I9"/>
<dbReference type="SUPFAM" id="SSF82199">
    <property type="entry name" value="SET domain"/>
    <property type="match status" value="1"/>
</dbReference>
<dbReference type="EMBL" id="RSKH01000001">
    <property type="protein sequence ID" value="MII77704.1"/>
    <property type="molecule type" value="Genomic_DNA"/>
</dbReference>
<dbReference type="Proteomes" id="UP000885342">
    <property type="component" value="Unassembled WGS sequence"/>
</dbReference>
<dbReference type="GO" id="GO:0008168">
    <property type="term" value="F:methyltransferase activity"/>
    <property type="evidence" value="ECO:0007669"/>
    <property type="project" value="UniProtKB-KW"/>
</dbReference>
<dbReference type="InterPro" id="IPR001214">
    <property type="entry name" value="SET_dom"/>
</dbReference>
<evidence type="ECO:0000313" key="3">
    <source>
        <dbReference type="EMBL" id="MII77704.1"/>
    </source>
</evidence>
<feature type="region of interest" description="Disordered" evidence="1">
    <location>
        <begin position="121"/>
        <end position="149"/>
    </location>
</feature>
<keyword evidence="3" id="KW-0808">Transferase</keyword>